<accession>A0A8B6H8J0</accession>
<dbReference type="PANTHER" id="PTHR19143">
    <property type="entry name" value="FIBRINOGEN/TENASCIN/ANGIOPOEITIN"/>
    <property type="match status" value="1"/>
</dbReference>
<dbReference type="PROSITE" id="PS51406">
    <property type="entry name" value="FIBRINOGEN_C_2"/>
    <property type="match status" value="1"/>
</dbReference>
<comment type="caution">
    <text evidence="2">The sequence shown here is derived from an EMBL/GenBank/DDBJ whole genome shotgun (WGS) entry which is preliminary data.</text>
</comment>
<proteinExistence type="predicted"/>
<dbReference type="SUPFAM" id="SSF56496">
    <property type="entry name" value="Fibrinogen C-terminal domain-like"/>
    <property type="match status" value="1"/>
</dbReference>
<name>A0A8B6H8J0_MYTGA</name>
<dbReference type="Gene3D" id="3.90.215.10">
    <property type="entry name" value="Gamma Fibrinogen, chain A, domain 1"/>
    <property type="match status" value="1"/>
</dbReference>
<feature type="domain" description="Fibrinogen C-terminal" evidence="1">
    <location>
        <begin position="1"/>
        <end position="153"/>
    </location>
</feature>
<dbReference type="EMBL" id="UYJE01009618">
    <property type="protein sequence ID" value="VDI74982.1"/>
    <property type="molecule type" value="Genomic_DNA"/>
</dbReference>
<dbReference type="OrthoDB" id="6118826at2759"/>
<evidence type="ECO:0000313" key="2">
    <source>
        <dbReference type="EMBL" id="VDI74982.1"/>
    </source>
</evidence>
<gene>
    <name evidence="2" type="ORF">MGAL_10B010259</name>
</gene>
<dbReference type="InterPro" id="IPR002181">
    <property type="entry name" value="Fibrinogen_a/b/g_C_dom"/>
</dbReference>
<protein>
    <recommendedName>
        <fullName evidence="1">Fibrinogen C-terminal domain-containing protein</fullName>
    </recommendedName>
</protein>
<evidence type="ECO:0000313" key="3">
    <source>
        <dbReference type="Proteomes" id="UP000596742"/>
    </source>
</evidence>
<reference evidence="2" key="1">
    <citation type="submission" date="2018-11" db="EMBL/GenBank/DDBJ databases">
        <authorList>
            <person name="Alioto T."/>
            <person name="Alioto T."/>
        </authorList>
    </citation>
    <scope>NUCLEOTIDE SEQUENCE</scope>
</reference>
<dbReference type="SMART" id="SM00186">
    <property type="entry name" value="FBG"/>
    <property type="match status" value="1"/>
</dbReference>
<dbReference type="InterPro" id="IPR014716">
    <property type="entry name" value="Fibrinogen_a/b/g_C_1"/>
</dbReference>
<dbReference type="Pfam" id="PF00147">
    <property type="entry name" value="Fibrinogen_C"/>
    <property type="match status" value="1"/>
</dbReference>
<sequence>MVQQCCSTTYTTVSGRCILDTRAKPETETPDNSNIMMKILGEQSDVVTHLLIYFKIIQRRVDSSINFYRFWSDYKHGFGSVFENHWLGNDNLHMLTTSRNYVVRFEVHDFNNNTACAEYQSFKVDNEASPYRVTFTGYTGTADVRHVQITPSD</sequence>
<dbReference type="Proteomes" id="UP000596742">
    <property type="component" value="Unassembled WGS sequence"/>
</dbReference>
<dbReference type="InterPro" id="IPR036056">
    <property type="entry name" value="Fibrinogen-like_C"/>
</dbReference>
<dbReference type="InterPro" id="IPR050373">
    <property type="entry name" value="Fibrinogen_C-term_domain"/>
</dbReference>
<keyword evidence="3" id="KW-1185">Reference proteome</keyword>
<dbReference type="AlphaFoldDB" id="A0A8B6H8J0"/>
<evidence type="ECO:0000259" key="1">
    <source>
        <dbReference type="PROSITE" id="PS51406"/>
    </source>
</evidence>
<organism evidence="2 3">
    <name type="scientific">Mytilus galloprovincialis</name>
    <name type="common">Mediterranean mussel</name>
    <dbReference type="NCBI Taxonomy" id="29158"/>
    <lineage>
        <taxon>Eukaryota</taxon>
        <taxon>Metazoa</taxon>
        <taxon>Spiralia</taxon>
        <taxon>Lophotrochozoa</taxon>
        <taxon>Mollusca</taxon>
        <taxon>Bivalvia</taxon>
        <taxon>Autobranchia</taxon>
        <taxon>Pteriomorphia</taxon>
        <taxon>Mytilida</taxon>
        <taxon>Mytiloidea</taxon>
        <taxon>Mytilidae</taxon>
        <taxon>Mytilinae</taxon>
        <taxon>Mytilus</taxon>
    </lineage>
</organism>